<evidence type="ECO:0000313" key="2">
    <source>
        <dbReference type="Proteomes" id="UP001207654"/>
    </source>
</evidence>
<dbReference type="EMBL" id="JAPNKA010000001">
    <property type="protein sequence ID" value="MCY1076350.1"/>
    <property type="molecule type" value="Genomic_DNA"/>
</dbReference>
<dbReference type="PROSITE" id="PS51257">
    <property type="entry name" value="PROKAR_LIPOPROTEIN"/>
    <property type="match status" value="1"/>
</dbReference>
<gene>
    <name evidence="1" type="ORF">OV287_17885</name>
</gene>
<dbReference type="InterPro" id="IPR024079">
    <property type="entry name" value="MetalloPept_cat_dom_sf"/>
</dbReference>
<dbReference type="SUPFAM" id="SSF55486">
    <property type="entry name" value="Metalloproteases ('zincins'), catalytic domain"/>
    <property type="match status" value="1"/>
</dbReference>
<evidence type="ECO:0000313" key="1">
    <source>
        <dbReference type="EMBL" id="MCY1076350.1"/>
    </source>
</evidence>
<keyword evidence="2" id="KW-1185">Reference proteome</keyword>
<dbReference type="Pfam" id="PF12388">
    <property type="entry name" value="Peptidase_M57"/>
    <property type="match status" value="1"/>
</dbReference>
<keyword evidence="1" id="KW-0378">Hydrolase</keyword>
<keyword evidence="1" id="KW-0645">Protease</keyword>
<accession>A0ABT4A3W8</accession>
<dbReference type="GO" id="GO:0008237">
    <property type="term" value="F:metallopeptidase activity"/>
    <property type="evidence" value="ECO:0007669"/>
    <property type="project" value="UniProtKB-KW"/>
</dbReference>
<protein>
    <submittedName>
        <fullName evidence="1">M57 family metalloprotease</fullName>
    </submittedName>
</protein>
<dbReference type="RefSeq" id="WP_267535242.1">
    <property type="nucleotide sequence ID" value="NZ_JAPNKA010000001.1"/>
</dbReference>
<dbReference type="Proteomes" id="UP001207654">
    <property type="component" value="Unassembled WGS sequence"/>
</dbReference>
<keyword evidence="1" id="KW-0482">Metalloprotease</keyword>
<comment type="caution">
    <text evidence="1">The sequence shown here is derived from an EMBL/GenBank/DDBJ whole genome shotgun (WGS) entry which is preliminary data.</text>
</comment>
<name>A0ABT4A3W8_9BACT</name>
<reference evidence="1 2" key="1">
    <citation type="submission" date="2022-11" db="EMBL/GenBank/DDBJ databases">
        <title>Minimal conservation of predation-associated metabolite biosynthetic gene clusters underscores biosynthetic potential of Myxococcota including descriptions for ten novel species: Archangium lansinium sp. nov., Myxococcus landrumus sp. nov., Nannocystis bai.</title>
        <authorList>
            <person name="Ahearne A."/>
            <person name="Stevens C."/>
            <person name="Phillips K."/>
        </authorList>
    </citation>
    <scope>NUCLEOTIDE SEQUENCE [LARGE SCALE GENOMIC DNA]</scope>
    <source>
        <strain evidence="1 2">MIWBW</strain>
    </source>
</reference>
<proteinExistence type="predicted"/>
<sequence length="259" mass="26500">MFKRAAVLVVGCGALLAGCGADVQNENQEIISNLLEAGIPADGVTVVDDVVYVGRDTQVSLEASRELLQPGPGSAEHYRSSNIVGTAVTKICINPTTAFNSYTQLSQGLDQAIINYNVLGLRIFFARGPTTGCTANISLQTMTGSAHSSGLPAGGLPYNTIKIGTGLASYSVDVLEHVITHTLGHTLGLLHTDASNPAISCGIGGSGYTDYSSGGVGGILIPGTSPTATAGGSLMNTCIPLTTDGEFTSSDRTALNAMY</sequence>
<dbReference type="Gene3D" id="3.40.390.10">
    <property type="entry name" value="Collagenase (Catalytic Domain)"/>
    <property type="match status" value="1"/>
</dbReference>
<organism evidence="1 2">
    <name type="scientific">Archangium lansingense</name>
    <dbReference type="NCBI Taxonomy" id="2995310"/>
    <lineage>
        <taxon>Bacteria</taxon>
        <taxon>Pseudomonadati</taxon>
        <taxon>Myxococcota</taxon>
        <taxon>Myxococcia</taxon>
        <taxon>Myxococcales</taxon>
        <taxon>Cystobacterineae</taxon>
        <taxon>Archangiaceae</taxon>
        <taxon>Archangium</taxon>
    </lineage>
</organism>
<dbReference type="InterPro" id="IPR024653">
    <property type="entry name" value="Peptidase_M10/M27/M57"/>
</dbReference>